<protein>
    <submittedName>
        <fullName evidence="2">Sel1 repeat protein</fullName>
    </submittedName>
</protein>
<evidence type="ECO:0000256" key="1">
    <source>
        <dbReference type="SAM" id="SignalP"/>
    </source>
</evidence>
<dbReference type="HOGENOM" id="CLU_000288_36_8_7"/>
<dbReference type="InterPro" id="IPR011990">
    <property type="entry name" value="TPR-like_helical_dom_sf"/>
</dbReference>
<dbReference type="InterPro" id="IPR050767">
    <property type="entry name" value="Sel1_AlgK"/>
</dbReference>
<feature type="signal peptide" evidence="1">
    <location>
        <begin position="1"/>
        <end position="30"/>
    </location>
</feature>
<dbReference type="SMART" id="SM00671">
    <property type="entry name" value="SEL1"/>
    <property type="match status" value="3"/>
</dbReference>
<gene>
    <name evidence="2" type="ORF">DesU5LDRAFT_3247</name>
</gene>
<name>I2Q525_9BACT</name>
<organism evidence="2">
    <name type="scientific">Desulfovibrio sp. U5L</name>
    <dbReference type="NCBI Taxonomy" id="596152"/>
    <lineage>
        <taxon>Bacteria</taxon>
        <taxon>Pseudomonadati</taxon>
        <taxon>Thermodesulfobacteriota</taxon>
        <taxon>Desulfovibrionia</taxon>
        <taxon>Desulfovibrionales</taxon>
        <taxon>Desulfovibrionaceae</taxon>
        <taxon>Desulfovibrio</taxon>
    </lineage>
</organism>
<dbReference type="PANTHER" id="PTHR11102:SF160">
    <property type="entry name" value="ERAD-ASSOCIATED E3 UBIQUITIN-PROTEIN LIGASE COMPONENT HRD3"/>
    <property type="match status" value="1"/>
</dbReference>
<dbReference type="PANTHER" id="PTHR11102">
    <property type="entry name" value="SEL-1-LIKE PROTEIN"/>
    <property type="match status" value="1"/>
</dbReference>
<dbReference type="EMBL" id="JH600068">
    <property type="protein sequence ID" value="EIG54881.1"/>
    <property type="molecule type" value="Genomic_DNA"/>
</dbReference>
<keyword evidence="1" id="KW-0732">Signal</keyword>
<dbReference type="Pfam" id="PF08238">
    <property type="entry name" value="Sel1"/>
    <property type="match status" value="3"/>
</dbReference>
<accession>I2Q525</accession>
<dbReference type="eggNOG" id="COG0790">
    <property type="taxonomic scope" value="Bacteria"/>
</dbReference>
<reference evidence="2" key="1">
    <citation type="submission" date="2011-11" db="EMBL/GenBank/DDBJ databases">
        <title>Improved High-Quality Draft sequence of Desulfovibrio sp. U5L.</title>
        <authorList>
            <consortium name="US DOE Joint Genome Institute"/>
            <person name="Lucas S."/>
            <person name="Han J."/>
            <person name="Lapidus A."/>
            <person name="Cheng J.-F."/>
            <person name="Goodwin L."/>
            <person name="Pitluck S."/>
            <person name="Peters L."/>
            <person name="Ovchinnikova G."/>
            <person name="Held B."/>
            <person name="Detter J.C."/>
            <person name="Han C."/>
            <person name="Tapia R."/>
            <person name="Land M."/>
            <person name="Hauser L."/>
            <person name="Kyrpides N."/>
            <person name="Ivanova N."/>
            <person name="Pagani I."/>
            <person name="Gabster J."/>
            <person name="Walker C."/>
            <person name="Stolyar S."/>
            <person name="Stahl D."/>
            <person name="Arkin A."/>
            <person name="Dehal P."/>
            <person name="Hazen T."/>
            <person name="Woyke T."/>
        </authorList>
    </citation>
    <scope>NUCLEOTIDE SEQUENCE [LARGE SCALE GENOMIC DNA]</scope>
    <source>
        <strain evidence="2">U5L</strain>
    </source>
</reference>
<proteinExistence type="predicted"/>
<dbReference type="OrthoDB" id="5372609at2"/>
<dbReference type="SUPFAM" id="SSF81901">
    <property type="entry name" value="HCP-like"/>
    <property type="match status" value="1"/>
</dbReference>
<evidence type="ECO:0000313" key="2">
    <source>
        <dbReference type="EMBL" id="EIG54881.1"/>
    </source>
</evidence>
<sequence length="217" mass="23100">MPDTVRRVWATAQAALALVLCLGLAAPATAGLEEGKQAYRDGDYARALEEFLPLATAGDATVQNQVAAMYYIGQGTPQDLGKAAEWFRKSAAQGNADGQYCLGKLYYSGQGVAQNFEDAARFLTDAGLAGKGGAQYLLATLYLYGKGVSQNPVKAYFWSLLAVDAADLPAEDKAGAVGLRDQIQAMLTQRQIDSIQAMARNWTPGKRSVLPGMRRGG</sequence>
<dbReference type="STRING" id="596152.DesU5LDRAFT_3247"/>
<dbReference type="InterPro" id="IPR006597">
    <property type="entry name" value="Sel1-like"/>
</dbReference>
<dbReference type="AlphaFoldDB" id="I2Q525"/>
<dbReference type="Gene3D" id="1.25.40.10">
    <property type="entry name" value="Tetratricopeptide repeat domain"/>
    <property type="match status" value="1"/>
</dbReference>
<feature type="chain" id="PRO_5003663576" evidence="1">
    <location>
        <begin position="31"/>
        <end position="217"/>
    </location>
</feature>